<organism evidence="1 2">
    <name type="scientific">Plantactinospora siamensis</name>
    <dbReference type="NCBI Taxonomy" id="555372"/>
    <lineage>
        <taxon>Bacteria</taxon>
        <taxon>Bacillati</taxon>
        <taxon>Actinomycetota</taxon>
        <taxon>Actinomycetes</taxon>
        <taxon>Micromonosporales</taxon>
        <taxon>Micromonosporaceae</taxon>
        <taxon>Plantactinospora</taxon>
    </lineage>
</organism>
<reference evidence="1 2" key="1">
    <citation type="submission" date="2024-09" db="EMBL/GenBank/DDBJ databases">
        <authorList>
            <person name="Sun Q."/>
            <person name="Mori K."/>
        </authorList>
    </citation>
    <scope>NUCLEOTIDE SEQUENCE [LARGE SCALE GENOMIC DNA]</scope>
    <source>
        <strain evidence="1 2">TBRC 2205</strain>
    </source>
</reference>
<proteinExistence type="predicted"/>
<evidence type="ECO:0000313" key="2">
    <source>
        <dbReference type="Proteomes" id="UP001589894"/>
    </source>
</evidence>
<evidence type="ECO:0000313" key="1">
    <source>
        <dbReference type="EMBL" id="MFC0568456.1"/>
    </source>
</evidence>
<accession>A0ABV6P5Z2</accession>
<keyword evidence="2" id="KW-1185">Reference proteome</keyword>
<protein>
    <submittedName>
        <fullName evidence="1">Uncharacterized protein</fullName>
    </submittedName>
</protein>
<gene>
    <name evidence="1" type="ORF">ACFFHU_30505</name>
</gene>
<dbReference type="Proteomes" id="UP001589894">
    <property type="component" value="Unassembled WGS sequence"/>
</dbReference>
<comment type="caution">
    <text evidence="1">The sequence shown here is derived from an EMBL/GenBank/DDBJ whole genome shotgun (WGS) entry which is preliminary data.</text>
</comment>
<sequence>MASVRVDERGRVLDVRLEPRWAERIGPGDLGASIFEAYRAAELQAAVAVYNTATAAAPREAQPDLRELARDAADRPRMSLAEWFGATEYQLAETTAELERLERFKPPAEPGERTQLGPRGLVGAVLAGRQVSGVTVRLGRGPRPSAVDLARDAQLALQSAGRNEGGPDGRR</sequence>
<name>A0ABV6P5Z2_9ACTN</name>
<dbReference type="EMBL" id="JBHLUE010000034">
    <property type="protein sequence ID" value="MFC0568456.1"/>
    <property type="molecule type" value="Genomic_DNA"/>
</dbReference>